<dbReference type="InterPro" id="IPR013328">
    <property type="entry name" value="6PGD_dom2"/>
</dbReference>
<dbReference type="Gene3D" id="1.10.1040.10">
    <property type="entry name" value="N-(1-d-carboxylethyl)-l-norvaline Dehydrogenase, domain 2"/>
    <property type="match status" value="1"/>
</dbReference>
<reference evidence="1 2" key="1">
    <citation type="submission" date="2020-02" db="EMBL/GenBank/DDBJ databases">
        <title>Draft genome sequence of Haematococcus lacustris strain NIES-144.</title>
        <authorList>
            <person name="Morimoto D."/>
            <person name="Nakagawa S."/>
            <person name="Yoshida T."/>
            <person name="Sawayama S."/>
        </authorList>
    </citation>
    <scope>NUCLEOTIDE SEQUENCE [LARGE SCALE GENOMIC DNA]</scope>
    <source>
        <strain evidence="1 2">NIES-144</strain>
    </source>
</reference>
<organism evidence="1 2">
    <name type="scientific">Haematococcus lacustris</name>
    <name type="common">Green alga</name>
    <name type="synonym">Haematococcus pluvialis</name>
    <dbReference type="NCBI Taxonomy" id="44745"/>
    <lineage>
        <taxon>Eukaryota</taxon>
        <taxon>Viridiplantae</taxon>
        <taxon>Chlorophyta</taxon>
        <taxon>core chlorophytes</taxon>
        <taxon>Chlorophyceae</taxon>
        <taxon>CS clade</taxon>
        <taxon>Chlamydomonadales</taxon>
        <taxon>Haematococcaceae</taxon>
        <taxon>Haematococcus</taxon>
    </lineage>
</organism>
<gene>
    <name evidence="1" type="ORF">HaLaN_07540</name>
</gene>
<comment type="caution">
    <text evidence="1">The sequence shown here is derived from an EMBL/GenBank/DDBJ whole genome shotgun (WGS) entry which is preliminary data.</text>
</comment>
<accession>A0A699YY72</accession>
<evidence type="ECO:0000313" key="1">
    <source>
        <dbReference type="EMBL" id="GFH11946.1"/>
    </source>
</evidence>
<evidence type="ECO:0000313" key="2">
    <source>
        <dbReference type="Proteomes" id="UP000485058"/>
    </source>
</evidence>
<keyword evidence="2" id="KW-1185">Reference proteome</keyword>
<dbReference type="EMBL" id="BLLF01000451">
    <property type="protein sequence ID" value="GFH11946.1"/>
    <property type="molecule type" value="Genomic_DNA"/>
</dbReference>
<sequence>MRGGLIFWADLVGAAKIVAKLEAFSKMVPANLAGFFKPCDYLLAAAQKGTKLQAGVPAAAKL</sequence>
<dbReference type="Proteomes" id="UP000485058">
    <property type="component" value="Unassembled WGS sequence"/>
</dbReference>
<protein>
    <submittedName>
        <fullName evidence="1">Uncharacterized protein</fullName>
    </submittedName>
</protein>
<name>A0A699YY72_HAELA</name>
<dbReference type="AlphaFoldDB" id="A0A699YY72"/>
<proteinExistence type="predicted"/>